<evidence type="ECO:0000256" key="6">
    <source>
        <dbReference type="SAM" id="Phobius"/>
    </source>
</evidence>
<dbReference type="Gene3D" id="2.60.120.200">
    <property type="match status" value="1"/>
</dbReference>
<feature type="transmembrane region" description="Helical" evidence="6">
    <location>
        <begin position="812"/>
        <end position="833"/>
    </location>
</feature>
<dbReference type="CDD" id="cd06263">
    <property type="entry name" value="MAM"/>
    <property type="match status" value="1"/>
</dbReference>
<feature type="disulfide bond" evidence="4">
    <location>
        <begin position="506"/>
        <end position="516"/>
    </location>
</feature>
<dbReference type="InterPro" id="IPR036772">
    <property type="entry name" value="SRCR-like_dom_sf"/>
</dbReference>
<evidence type="ECO:0000313" key="9">
    <source>
        <dbReference type="EMBL" id="CAH3016347.1"/>
    </source>
</evidence>
<dbReference type="PANTHER" id="PTHR19331:SF485">
    <property type="entry name" value="SRCR DOMAIN-CONTAINING PROTEIN"/>
    <property type="match status" value="1"/>
</dbReference>
<evidence type="ECO:0000259" key="8">
    <source>
        <dbReference type="PROSITE" id="PS50287"/>
    </source>
</evidence>
<keyword evidence="6" id="KW-0472">Membrane</keyword>
<dbReference type="PROSITE" id="PS50060">
    <property type="entry name" value="MAM_2"/>
    <property type="match status" value="1"/>
</dbReference>
<feature type="disulfide bond" evidence="4">
    <location>
        <begin position="394"/>
        <end position="404"/>
    </location>
</feature>
<dbReference type="PANTHER" id="PTHR19331">
    <property type="entry name" value="SCAVENGER RECEPTOR DOMAIN-CONTAINING"/>
    <property type="match status" value="1"/>
</dbReference>
<feature type="domain" description="SRCR" evidence="8">
    <location>
        <begin position="316"/>
        <end position="425"/>
    </location>
</feature>
<dbReference type="InterPro" id="IPR013320">
    <property type="entry name" value="ConA-like_dom_sf"/>
</dbReference>
<keyword evidence="6" id="KW-0812">Transmembrane</keyword>
<sequence length="889" mass="98680">MVHTCTNKFDFPVLSAAYQNGDLRLVGSDFKAEGRVEIYHRNKWGTICDDRWGMEESIVTCKQLGHHLGAQYWYSNAYFGQGNGTIWLDDVTCFGNETKLMNCTHNGWEGHNCRHYEDVAVVCRIEENYTTGACDFEKGHGMCGYRNIIEKKFFNWTFGGRNVNGYRWPKTDHTTEFSTGKGFYATTFLKFWEDINQGQKARLQSPTIASAKCVEFYYFMAGTTVGELLVYLKSDSEGEKVVWQLIGDQDYKWKKGAFPVNSTYKNFNIIFEGIAGTGFYGSDVAIDDISVNLSSSCEFHPKDARPVPATTQSKTIRLVQRPGSSVKSAGRVEVYHNKRWGTVCNNNWFDDSFDIKTATVVCKELGYEGAELVVPCCQVFGKGTGHIWLDRVRCLGTEPSITMCPHSGWGNTYCSHDSDIAVICKTKETDRSEFAVRLGNETGVNFQGRVEVNIGGIWGTVTDRGWDIYDANVVCKQLGFKGAVGAFTGSSFGKGSGPIWMSDFDCNGTENKLAQCNHSNTEKQKIWGHYLDASVECYDLRLANGGSSASGRVEVRYQGSWGTICKHNWDINASNLVCKQLGYKRAESVAKFGPGSGQIFLDNVQCKGNEPGLSFCRHRGWFAHNCTHNDDVGVVCTNATCSQKVPCKNGGSCDSGVCNCAQYFVGELCQLPVENKTVNVEFDVKIQQWNKTSFIHNLVQDLNNYCSSSNCSASLSKAQKSPLVFEDPDIQIVEAAKKKDKGVAVGFVVLYTDGKDTKVMPRSFVHKFITSELSENDKLAGYQVIMVDGKGTNEGKPGGQHSNDNKSSKKTYIYIIVGVVFGLIFVLALIFVVKRYGKRLRGNGGSTIPSRLSDQSYLALHAEDYDESMDDTALLRPPQQPTSEGDLLS</sequence>
<feature type="domain" description="MAM" evidence="7">
    <location>
        <begin position="132"/>
        <end position="299"/>
    </location>
</feature>
<dbReference type="PRINTS" id="PR00258">
    <property type="entry name" value="SPERACTRCPTR"/>
</dbReference>
<name>A0ABN8LLG7_9CNID</name>
<evidence type="ECO:0000256" key="1">
    <source>
        <dbReference type="ARBA" id="ARBA00022729"/>
    </source>
</evidence>
<dbReference type="InterPro" id="IPR000998">
    <property type="entry name" value="MAM_dom"/>
</dbReference>
<dbReference type="SMART" id="SM00137">
    <property type="entry name" value="MAM"/>
    <property type="match status" value="1"/>
</dbReference>
<comment type="caution">
    <text evidence="9">The sequence shown here is derived from an EMBL/GenBank/DDBJ whole genome shotgun (WGS) entry which is preliminary data.</text>
</comment>
<dbReference type="EMBL" id="CALNXI010000039">
    <property type="protein sequence ID" value="CAH3016347.1"/>
    <property type="molecule type" value="Genomic_DNA"/>
</dbReference>
<feature type="disulfide bond" evidence="4">
    <location>
        <begin position="606"/>
        <end position="616"/>
    </location>
</feature>
<dbReference type="InterPro" id="IPR000742">
    <property type="entry name" value="EGF"/>
</dbReference>
<keyword evidence="6" id="KW-1133">Transmembrane helix</keyword>
<dbReference type="InterPro" id="IPR001190">
    <property type="entry name" value="SRCR"/>
</dbReference>
<keyword evidence="10" id="KW-1185">Reference proteome</keyword>
<evidence type="ECO:0000256" key="2">
    <source>
        <dbReference type="ARBA" id="ARBA00022737"/>
    </source>
</evidence>
<organism evidence="9 10">
    <name type="scientific">Porites evermanni</name>
    <dbReference type="NCBI Taxonomy" id="104178"/>
    <lineage>
        <taxon>Eukaryota</taxon>
        <taxon>Metazoa</taxon>
        <taxon>Cnidaria</taxon>
        <taxon>Anthozoa</taxon>
        <taxon>Hexacorallia</taxon>
        <taxon>Scleractinia</taxon>
        <taxon>Fungiina</taxon>
        <taxon>Poritidae</taxon>
        <taxon>Porites</taxon>
    </lineage>
</organism>
<feature type="domain" description="SRCR" evidence="8">
    <location>
        <begin position="23"/>
        <end position="124"/>
    </location>
</feature>
<proteinExistence type="predicted"/>
<evidence type="ECO:0000256" key="5">
    <source>
        <dbReference type="SAM" id="MobiDB-lite"/>
    </source>
</evidence>
<protein>
    <submittedName>
        <fullName evidence="9">Uncharacterized protein</fullName>
    </submittedName>
</protein>
<evidence type="ECO:0000259" key="7">
    <source>
        <dbReference type="PROSITE" id="PS50060"/>
    </source>
</evidence>
<dbReference type="SUPFAM" id="SSF49899">
    <property type="entry name" value="Concanavalin A-like lectins/glucanases"/>
    <property type="match status" value="1"/>
</dbReference>
<dbReference type="Gene3D" id="3.10.250.10">
    <property type="entry name" value="SRCR-like domain"/>
    <property type="match status" value="4"/>
</dbReference>
<keyword evidence="3 4" id="KW-1015">Disulfide bond</keyword>
<dbReference type="Proteomes" id="UP001159427">
    <property type="component" value="Unassembled WGS sequence"/>
</dbReference>
<reference evidence="9 10" key="1">
    <citation type="submission" date="2022-05" db="EMBL/GenBank/DDBJ databases">
        <authorList>
            <consortium name="Genoscope - CEA"/>
            <person name="William W."/>
        </authorList>
    </citation>
    <scope>NUCLEOTIDE SEQUENCE [LARGE SCALE GENOMIC DNA]</scope>
</reference>
<dbReference type="PROSITE" id="PS00420">
    <property type="entry name" value="SRCR_1"/>
    <property type="match status" value="1"/>
</dbReference>
<dbReference type="Pfam" id="PF00530">
    <property type="entry name" value="SRCR"/>
    <property type="match status" value="4"/>
</dbReference>
<keyword evidence="1" id="KW-0732">Signal</keyword>
<dbReference type="SUPFAM" id="SSF56487">
    <property type="entry name" value="SRCR-like"/>
    <property type="match status" value="4"/>
</dbReference>
<evidence type="ECO:0000256" key="4">
    <source>
        <dbReference type="PROSITE-ProRule" id="PRU00196"/>
    </source>
</evidence>
<comment type="caution">
    <text evidence="4">Lacks conserved residue(s) required for the propagation of feature annotation.</text>
</comment>
<evidence type="ECO:0000313" key="10">
    <source>
        <dbReference type="Proteomes" id="UP001159427"/>
    </source>
</evidence>
<gene>
    <name evidence="9" type="ORF">PEVE_00028164</name>
</gene>
<dbReference type="PROSITE" id="PS50287">
    <property type="entry name" value="SRCR_2"/>
    <property type="match status" value="4"/>
</dbReference>
<dbReference type="SMART" id="SM00202">
    <property type="entry name" value="SR"/>
    <property type="match status" value="4"/>
</dbReference>
<feature type="domain" description="SRCR" evidence="8">
    <location>
        <begin position="436"/>
        <end position="538"/>
    </location>
</feature>
<feature type="disulfide bond" evidence="4">
    <location>
        <begin position="93"/>
        <end position="103"/>
    </location>
</feature>
<evidence type="ECO:0000256" key="3">
    <source>
        <dbReference type="ARBA" id="ARBA00023157"/>
    </source>
</evidence>
<accession>A0ABN8LLG7</accession>
<dbReference type="Pfam" id="PF00629">
    <property type="entry name" value="MAM"/>
    <property type="match status" value="1"/>
</dbReference>
<keyword evidence="2" id="KW-0677">Repeat</keyword>
<feature type="domain" description="SRCR" evidence="8">
    <location>
        <begin position="540"/>
        <end position="637"/>
    </location>
</feature>
<feature type="region of interest" description="Disordered" evidence="5">
    <location>
        <begin position="869"/>
        <end position="889"/>
    </location>
</feature>
<dbReference type="PROSITE" id="PS00022">
    <property type="entry name" value="EGF_1"/>
    <property type="match status" value="1"/>
</dbReference>